<dbReference type="EMBL" id="BARU01031224">
    <property type="protein sequence ID" value="GAH72232.1"/>
    <property type="molecule type" value="Genomic_DNA"/>
</dbReference>
<name>X1HRY2_9ZZZZ</name>
<comment type="caution">
    <text evidence="1">The sequence shown here is derived from an EMBL/GenBank/DDBJ whole genome shotgun (WGS) entry which is preliminary data.</text>
</comment>
<accession>X1HRY2</accession>
<organism evidence="1">
    <name type="scientific">marine sediment metagenome</name>
    <dbReference type="NCBI Taxonomy" id="412755"/>
    <lineage>
        <taxon>unclassified sequences</taxon>
        <taxon>metagenomes</taxon>
        <taxon>ecological metagenomes</taxon>
    </lineage>
</organism>
<reference evidence="1" key="1">
    <citation type="journal article" date="2014" name="Front. Microbiol.">
        <title>High frequency of phylogenetically diverse reductive dehalogenase-homologous genes in deep subseafloor sedimentary metagenomes.</title>
        <authorList>
            <person name="Kawai M."/>
            <person name="Futagami T."/>
            <person name="Toyoda A."/>
            <person name="Takaki Y."/>
            <person name="Nishi S."/>
            <person name="Hori S."/>
            <person name="Arai W."/>
            <person name="Tsubouchi T."/>
            <person name="Morono Y."/>
            <person name="Uchiyama I."/>
            <person name="Ito T."/>
            <person name="Fujiyama A."/>
            <person name="Inagaki F."/>
            <person name="Takami H."/>
        </authorList>
    </citation>
    <scope>NUCLEOTIDE SEQUENCE</scope>
    <source>
        <strain evidence="1">Expedition CK06-06</strain>
    </source>
</reference>
<proteinExistence type="predicted"/>
<sequence>MVTISRDYFIVFDKNWDNKKELSFNVNFFYLKSFKKKNQTLSYVKKPFFRGAVVFGLDFKNKVRPVSFSKRESDGKSEPINP</sequence>
<protein>
    <submittedName>
        <fullName evidence="1">Uncharacterized protein</fullName>
    </submittedName>
</protein>
<dbReference type="AlphaFoldDB" id="X1HRY2"/>
<feature type="non-terminal residue" evidence="1">
    <location>
        <position position="82"/>
    </location>
</feature>
<evidence type="ECO:0000313" key="1">
    <source>
        <dbReference type="EMBL" id="GAH72232.1"/>
    </source>
</evidence>
<gene>
    <name evidence="1" type="ORF">S03H2_49410</name>
</gene>